<keyword evidence="2" id="KW-0560">Oxidoreductase</keyword>
<name>A0AAU2HCT7_9ACTN</name>
<dbReference type="PANTHER" id="PTHR43639">
    <property type="entry name" value="OXIDOREDUCTASE, SHORT-CHAIN DEHYDROGENASE/REDUCTASE FAMILY (AFU_ORTHOLOGUE AFUA_5G02870)"/>
    <property type="match status" value="1"/>
</dbReference>
<dbReference type="Pfam" id="PF13561">
    <property type="entry name" value="adh_short_C2"/>
    <property type="match status" value="1"/>
</dbReference>
<reference evidence="5" key="1">
    <citation type="submission" date="2022-10" db="EMBL/GenBank/DDBJ databases">
        <title>The complete genomes of actinobacterial strains from the NBC collection.</title>
        <authorList>
            <person name="Joergensen T.S."/>
            <person name="Alvarez Arevalo M."/>
            <person name="Sterndorff E.B."/>
            <person name="Faurdal D."/>
            <person name="Vuksanovic O."/>
            <person name="Mourched A.-S."/>
            <person name="Charusanti P."/>
            <person name="Shaw S."/>
            <person name="Blin K."/>
            <person name="Weber T."/>
        </authorList>
    </citation>
    <scope>NUCLEOTIDE SEQUENCE</scope>
    <source>
        <strain evidence="5">NBC_00060</strain>
    </source>
</reference>
<evidence type="ECO:0000256" key="1">
    <source>
        <dbReference type="ARBA" id="ARBA00006484"/>
    </source>
</evidence>
<dbReference type="AlphaFoldDB" id="A0AAU2HCT7"/>
<dbReference type="InterPro" id="IPR057326">
    <property type="entry name" value="KR_dom"/>
</dbReference>
<dbReference type="InterPro" id="IPR036291">
    <property type="entry name" value="NAD(P)-bd_dom_sf"/>
</dbReference>
<accession>A0AAU2HCT7</accession>
<evidence type="ECO:0000313" key="4">
    <source>
        <dbReference type="EMBL" id="WTU38108.1"/>
    </source>
</evidence>
<dbReference type="GO" id="GO:0016491">
    <property type="term" value="F:oxidoreductase activity"/>
    <property type="evidence" value="ECO:0007669"/>
    <property type="project" value="UniProtKB-KW"/>
</dbReference>
<dbReference type="SMART" id="SM00822">
    <property type="entry name" value="PKS_KR"/>
    <property type="match status" value="1"/>
</dbReference>
<evidence type="ECO:0000313" key="5">
    <source>
        <dbReference type="EMBL" id="WTU45251.1"/>
    </source>
</evidence>
<dbReference type="InterPro" id="IPR020904">
    <property type="entry name" value="Sc_DH/Rdtase_CS"/>
</dbReference>
<dbReference type="Gene3D" id="3.40.50.720">
    <property type="entry name" value="NAD(P)-binding Rossmann-like Domain"/>
    <property type="match status" value="1"/>
</dbReference>
<gene>
    <name evidence="4" type="ORF">OHV25_00160</name>
    <name evidence="5" type="ORF">OHV25_39680</name>
</gene>
<dbReference type="FunFam" id="3.40.50.720:FF:000084">
    <property type="entry name" value="Short-chain dehydrogenase reductase"/>
    <property type="match status" value="1"/>
</dbReference>
<dbReference type="CDD" id="cd05233">
    <property type="entry name" value="SDR_c"/>
    <property type="match status" value="1"/>
</dbReference>
<evidence type="ECO:0000259" key="3">
    <source>
        <dbReference type="SMART" id="SM00822"/>
    </source>
</evidence>
<evidence type="ECO:0000256" key="2">
    <source>
        <dbReference type="ARBA" id="ARBA00023002"/>
    </source>
</evidence>
<dbReference type="PROSITE" id="PS00061">
    <property type="entry name" value="ADH_SHORT"/>
    <property type="match status" value="1"/>
</dbReference>
<feature type="domain" description="Ketoreductase" evidence="3">
    <location>
        <begin position="6"/>
        <end position="209"/>
    </location>
</feature>
<dbReference type="EMBL" id="CP108253">
    <property type="protein sequence ID" value="WTU38108.1"/>
    <property type="molecule type" value="Genomic_DNA"/>
</dbReference>
<dbReference type="SUPFAM" id="SSF51735">
    <property type="entry name" value="NAD(P)-binding Rossmann-fold domains"/>
    <property type="match status" value="1"/>
</dbReference>
<proteinExistence type="inferred from homology"/>
<dbReference type="InterPro" id="IPR002347">
    <property type="entry name" value="SDR_fam"/>
</dbReference>
<protein>
    <submittedName>
        <fullName evidence="5">SDR family oxidoreductase</fullName>
    </submittedName>
</protein>
<dbReference type="EMBL" id="CP108253">
    <property type="protein sequence ID" value="WTU45251.1"/>
    <property type="molecule type" value="Genomic_DNA"/>
</dbReference>
<dbReference type="PANTHER" id="PTHR43639:SF1">
    <property type="entry name" value="SHORT-CHAIN DEHYDROGENASE_REDUCTASE FAMILY PROTEIN"/>
    <property type="match status" value="1"/>
</dbReference>
<dbReference type="PRINTS" id="PR00081">
    <property type="entry name" value="GDHRDH"/>
</dbReference>
<organism evidence="5">
    <name type="scientific">Streptomyces sp. NBC_00060</name>
    <dbReference type="NCBI Taxonomy" id="2975636"/>
    <lineage>
        <taxon>Bacteria</taxon>
        <taxon>Bacillati</taxon>
        <taxon>Actinomycetota</taxon>
        <taxon>Actinomycetes</taxon>
        <taxon>Kitasatosporales</taxon>
        <taxon>Streptomycetaceae</taxon>
        <taxon>Streptomyces</taxon>
    </lineage>
</organism>
<sequence>MPTERGVLVVTGGSRGIGAETVRRAVASGWDVCFSYVEAEDRADALVVEVRESGGRAVAVRADIAQEPDVLALFRAADVLGPVRGLVANAAVVAPPSRLRDFTAERVRRVLDVNVLGTILCCREAVRRMSTADGHAGGSIVLVSSAASRIGSAGEYVDYAASKGAVDSLVTGLSREVAAEGIRVNAVRPGTTLTEIHERNGQSARVRAMEPLIPLRRAAAPYEVAEAVLWLLSDAASYCVGSVLDVAGGR</sequence>
<comment type="similarity">
    <text evidence="1">Belongs to the short-chain dehydrogenases/reductases (SDR) family.</text>
</comment>